<dbReference type="Proteomes" id="UP000677457">
    <property type="component" value="Unassembled WGS sequence"/>
</dbReference>
<dbReference type="Proteomes" id="UP000315983">
    <property type="component" value="Unassembled WGS sequence"/>
</dbReference>
<dbReference type="InterPro" id="IPR011009">
    <property type="entry name" value="Kinase-like_dom_sf"/>
</dbReference>
<dbReference type="Pfam" id="PF01636">
    <property type="entry name" value="APH"/>
    <property type="match status" value="1"/>
</dbReference>
<gene>
    <name evidence="4" type="ORF">FB564_1601</name>
    <name evidence="3" type="ORF">Sar04_12490</name>
</gene>
<reference evidence="4 5" key="1">
    <citation type="submission" date="2019-06" db="EMBL/GenBank/DDBJ databases">
        <title>Sequencing the genomes of 1000 actinobacteria strains.</title>
        <authorList>
            <person name="Klenk H.-P."/>
        </authorList>
    </citation>
    <scope>NUCLEOTIDE SEQUENCE [LARGE SCALE GENOMIC DNA]</scope>
    <source>
        <strain evidence="4 5">DSM 44819</strain>
    </source>
</reference>
<dbReference type="Gene3D" id="1.10.510.10">
    <property type="entry name" value="Transferase(Phosphotransferase) domain 1"/>
    <property type="match status" value="1"/>
</dbReference>
<evidence type="ECO:0000256" key="1">
    <source>
        <dbReference type="SAM" id="MobiDB-lite"/>
    </source>
</evidence>
<feature type="region of interest" description="Disordered" evidence="1">
    <location>
        <begin position="180"/>
        <end position="220"/>
    </location>
</feature>
<accession>A0A542XKX3</accession>
<dbReference type="EMBL" id="BOQM01000008">
    <property type="protein sequence ID" value="GIM83490.1"/>
    <property type="molecule type" value="Genomic_DNA"/>
</dbReference>
<comment type="caution">
    <text evidence="4">The sequence shown here is derived from an EMBL/GenBank/DDBJ whole genome shotgun (WGS) entry which is preliminary data.</text>
</comment>
<reference evidence="3 6" key="2">
    <citation type="submission" date="2021-03" db="EMBL/GenBank/DDBJ databases">
        <title>Whole genome shotgun sequence of Salinispora arenicola NBRC 105043.</title>
        <authorList>
            <person name="Komaki H."/>
            <person name="Tamura T."/>
        </authorList>
    </citation>
    <scope>NUCLEOTIDE SEQUENCE [LARGE SCALE GENOMIC DNA]</scope>
    <source>
        <strain evidence="3 6">NBRC 105043</strain>
    </source>
</reference>
<dbReference type="EMBL" id="VFOL01000001">
    <property type="protein sequence ID" value="TQL36504.1"/>
    <property type="molecule type" value="Genomic_DNA"/>
</dbReference>
<feature type="domain" description="Aminoglycoside phosphotransferase" evidence="2">
    <location>
        <begin position="32"/>
        <end position="117"/>
    </location>
</feature>
<dbReference type="AlphaFoldDB" id="A0A542XKX3"/>
<dbReference type="SUPFAM" id="SSF56112">
    <property type="entry name" value="Protein kinase-like (PK-like)"/>
    <property type="match status" value="1"/>
</dbReference>
<sequence length="220" mass="23691">MRITRSTTLHDRVHKVARLATWFAERNAPTIRLAAHVDRSQDSLVHGDAHVGNLLRTSNGDVVIGDFDPTCTAPWQVDLVAVPVGETRFGRHGAHARLALAYGYDVTQDPDWPTLREARELTMVCAAVPLLASAPGIAGEFRTRLHSIRAEDHQAVGLSSLTFEGRAQRRPARTIGHLVNDLPASHRPTATSPLAEGGDQRGARSMGNCTSVSSSAGLTV</sequence>
<dbReference type="GO" id="GO:0016740">
    <property type="term" value="F:transferase activity"/>
    <property type="evidence" value="ECO:0007669"/>
    <property type="project" value="UniProtKB-KW"/>
</dbReference>
<dbReference type="InterPro" id="IPR002575">
    <property type="entry name" value="Aminoglycoside_PTrfase"/>
</dbReference>
<evidence type="ECO:0000313" key="6">
    <source>
        <dbReference type="Proteomes" id="UP000677457"/>
    </source>
</evidence>
<organism evidence="4 5">
    <name type="scientific">Salinispora arenicola</name>
    <dbReference type="NCBI Taxonomy" id="168697"/>
    <lineage>
        <taxon>Bacteria</taxon>
        <taxon>Bacillati</taxon>
        <taxon>Actinomycetota</taxon>
        <taxon>Actinomycetes</taxon>
        <taxon>Micromonosporales</taxon>
        <taxon>Micromonosporaceae</taxon>
        <taxon>Salinispora</taxon>
    </lineage>
</organism>
<evidence type="ECO:0000313" key="3">
    <source>
        <dbReference type="EMBL" id="GIM83490.1"/>
    </source>
</evidence>
<evidence type="ECO:0000313" key="4">
    <source>
        <dbReference type="EMBL" id="TQL36504.1"/>
    </source>
</evidence>
<protein>
    <submittedName>
        <fullName evidence="4">Phosphotransferase family enzyme</fullName>
    </submittedName>
</protein>
<evidence type="ECO:0000313" key="5">
    <source>
        <dbReference type="Proteomes" id="UP000315983"/>
    </source>
</evidence>
<proteinExistence type="predicted"/>
<keyword evidence="6" id="KW-1185">Reference proteome</keyword>
<keyword evidence="4" id="KW-0808">Transferase</keyword>
<feature type="compositionally biased region" description="Polar residues" evidence="1">
    <location>
        <begin position="207"/>
        <end position="220"/>
    </location>
</feature>
<evidence type="ECO:0000259" key="2">
    <source>
        <dbReference type="Pfam" id="PF01636"/>
    </source>
</evidence>
<name>A0A542XKX3_SALAC</name>